<keyword evidence="1" id="KW-1133">Transmembrane helix</keyword>
<dbReference type="AlphaFoldDB" id="A0A847ESB0"/>
<dbReference type="Gene3D" id="2.10.70.10">
    <property type="entry name" value="Complement Module, domain 1"/>
    <property type="match status" value="1"/>
</dbReference>
<feature type="transmembrane region" description="Helical" evidence="1">
    <location>
        <begin position="9"/>
        <end position="30"/>
    </location>
</feature>
<evidence type="ECO:0000259" key="2">
    <source>
        <dbReference type="Pfam" id="PF05375"/>
    </source>
</evidence>
<comment type="caution">
    <text evidence="3">The sequence shown here is derived from an EMBL/GenBank/DDBJ whole genome shotgun (WGS) entry which is preliminary data.</text>
</comment>
<accession>A0A847ESB0</accession>
<dbReference type="Pfam" id="PF05375">
    <property type="entry name" value="Pacifastin_I"/>
    <property type="match status" value="1"/>
</dbReference>
<proteinExistence type="predicted"/>
<sequence>MDENKGKNFAISLSITLGTIVIGLISYIIFTSTNTSIKETPRCEYNGWAYADKEIFDSADGCNVCFCHSGETICTKEVCTETSQGESPLIEE</sequence>
<protein>
    <recommendedName>
        <fullName evidence="2">Pacifastin domain-containing protein</fullName>
    </recommendedName>
</protein>
<feature type="domain" description="Pacifastin" evidence="2">
    <location>
        <begin position="60"/>
        <end position="87"/>
    </location>
</feature>
<dbReference type="Proteomes" id="UP000554004">
    <property type="component" value="Unassembled WGS sequence"/>
</dbReference>
<reference evidence="3 4" key="1">
    <citation type="journal article" date="2020" name="Biotechnol. Biofuels">
        <title>New insights from the biogas microbiome by comprehensive genome-resolved metagenomics of nearly 1600 species originating from multiple anaerobic digesters.</title>
        <authorList>
            <person name="Campanaro S."/>
            <person name="Treu L."/>
            <person name="Rodriguez-R L.M."/>
            <person name="Kovalovszki A."/>
            <person name="Ziels R.M."/>
            <person name="Maus I."/>
            <person name="Zhu X."/>
            <person name="Kougias P.G."/>
            <person name="Basile A."/>
            <person name="Luo G."/>
            <person name="Schluter A."/>
            <person name="Konstantinidis K.T."/>
            <person name="Angelidaki I."/>
        </authorList>
    </citation>
    <scope>NUCLEOTIDE SEQUENCE [LARGE SCALE GENOMIC DNA]</scope>
    <source>
        <strain evidence="3">AS06rmzACSIP_421</strain>
    </source>
</reference>
<dbReference type="InterPro" id="IPR008037">
    <property type="entry name" value="Pacifastin_dom"/>
</dbReference>
<gene>
    <name evidence="3" type="ORF">GX618_01085</name>
</gene>
<dbReference type="EMBL" id="JAAZAL010000036">
    <property type="protein sequence ID" value="NLE30853.1"/>
    <property type="molecule type" value="Genomic_DNA"/>
</dbReference>
<keyword evidence="1" id="KW-0472">Membrane</keyword>
<evidence type="ECO:0000313" key="3">
    <source>
        <dbReference type="EMBL" id="NLE30853.1"/>
    </source>
</evidence>
<evidence type="ECO:0000256" key="1">
    <source>
        <dbReference type="SAM" id="Phobius"/>
    </source>
</evidence>
<evidence type="ECO:0000313" key="4">
    <source>
        <dbReference type="Proteomes" id="UP000554004"/>
    </source>
</evidence>
<dbReference type="GO" id="GO:0030414">
    <property type="term" value="F:peptidase inhibitor activity"/>
    <property type="evidence" value="ECO:0007669"/>
    <property type="project" value="InterPro"/>
</dbReference>
<dbReference type="SUPFAM" id="SSF57603">
    <property type="entry name" value="FnI-like domain"/>
    <property type="match status" value="1"/>
</dbReference>
<organism evidence="3 4">
    <name type="scientific">Candidatus Dojkabacteria bacterium</name>
    <dbReference type="NCBI Taxonomy" id="2099670"/>
    <lineage>
        <taxon>Bacteria</taxon>
        <taxon>Candidatus Dojkabacteria</taxon>
    </lineage>
</organism>
<name>A0A847ESB0_9BACT</name>
<keyword evidence="1" id="KW-0812">Transmembrane</keyword>